<reference evidence="2" key="1">
    <citation type="submission" date="2016-06" db="EMBL/GenBank/DDBJ databases">
        <title>Parallel loss of symbiosis genes in relatives of nitrogen-fixing non-legume Parasponia.</title>
        <authorList>
            <person name="Van Velzen R."/>
            <person name="Holmer R."/>
            <person name="Bu F."/>
            <person name="Rutten L."/>
            <person name="Van Zeijl A."/>
            <person name="Liu W."/>
            <person name="Santuari L."/>
            <person name="Cao Q."/>
            <person name="Sharma T."/>
            <person name="Shen D."/>
            <person name="Roswanjaya Y."/>
            <person name="Wardhani T."/>
            <person name="Kalhor M.S."/>
            <person name="Jansen J."/>
            <person name="Van den Hoogen J."/>
            <person name="Gungor B."/>
            <person name="Hartog M."/>
            <person name="Hontelez J."/>
            <person name="Verver J."/>
            <person name="Yang W.-C."/>
            <person name="Schijlen E."/>
            <person name="Repin R."/>
            <person name="Schilthuizen M."/>
            <person name="Schranz E."/>
            <person name="Heidstra R."/>
            <person name="Miyata K."/>
            <person name="Fedorova E."/>
            <person name="Kohlen W."/>
            <person name="Bisseling T."/>
            <person name="Smit S."/>
            <person name="Geurts R."/>
        </authorList>
    </citation>
    <scope>NUCLEOTIDE SEQUENCE [LARGE SCALE GENOMIC DNA]</scope>
    <source>
        <strain evidence="2">cv. RG33-2</strain>
    </source>
</reference>
<dbReference type="EMBL" id="JXTC01000218">
    <property type="protein sequence ID" value="PON81389.1"/>
    <property type="molecule type" value="Genomic_DNA"/>
</dbReference>
<organism evidence="1 2">
    <name type="scientific">Trema orientale</name>
    <name type="common">Charcoal tree</name>
    <name type="synonym">Celtis orientalis</name>
    <dbReference type="NCBI Taxonomy" id="63057"/>
    <lineage>
        <taxon>Eukaryota</taxon>
        <taxon>Viridiplantae</taxon>
        <taxon>Streptophyta</taxon>
        <taxon>Embryophyta</taxon>
        <taxon>Tracheophyta</taxon>
        <taxon>Spermatophyta</taxon>
        <taxon>Magnoliopsida</taxon>
        <taxon>eudicotyledons</taxon>
        <taxon>Gunneridae</taxon>
        <taxon>Pentapetalae</taxon>
        <taxon>rosids</taxon>
        <taxon>fabids</taxon>
        <taxon>Rosales</taxon>
        <taxon>Cannabaceae</taxon>
        <taxon>Trema</taxon>
    </lineage>
</organism>
<dbReference type="Proteomes" id="UP000237000">
    <property type="component" value="Unassembled WGS sequence"/>
</dbReference>
<keyword evidence="2" id="KW-1185">Reference proteome</keyword>
<evidence type="ECO:0000313" key="1">
    <source>
        <dbReference type="EMBL" id="PON81389.1"/>
    </source>
</evidence>
<comment type="caution">
    <text evidence="1">The sequence shown here is derived from an EMBL/GenBank/DDBJ whole genome shotgun (WGS) entry which is preliminary data.</text>
</comment>
<name>A0A2P5E762_TREOI</name>
<gene>
    <name evidence="1" type="ORF">TorRG33x02_228140</name>
</gene>
<sequence length="101" mass="11805">TMPHQRNKNFGHSQRVQTNEFILLPSGNFIFVNSPEFSCEFVQLLKSSNEQIHPPSIRKLHFVYSLEFSCEFLRSSSVYMKSLLQTCDQVITCFRILVVFL</sequence>
<dbReference type="InParanoid" id="A0A2P5E762"/>
<evidence type="ECO:0000313" key="2">
    <source>
        <dbReference type="Proteomes" id="UP000237000"/>
    </source>
</evidence>
<feature type="non-terminal residue" evidence="1">
    <location>
        <position position="1"/>
    </location>
</feature>
<accession>A0A2P5E762</accession>
<dbReference type="AlphaFoldDB" id="A0A2P5E762"/>
<dbReference type="OrthoDB" id="10340591at2759"/>
<proteinExistence type="predicted"/>
<protein>
    <submittedName>
        <fullName evidence="1">Uncharacterized protein</fullName>
    </submittedName>
</protein>